<sequence length="98" mass="10214">MNTADAANGGGGGAGTNGPPTKPIKKKTAAQTIAEAPKQWMSASDCADASPRHHNSVLLALRRGLLVGSQSGPKGTWLIERGDFDAWLRDGAKFKRTA</sequence>
<reference evidence="2 3" key="1">
    <citation type="submission" date="2020-10" db="EMBL/GenBank/DDBJ databases">
        <title>Sequencing the genomes of 1000 actinobacteria strains.</title>
        <authorList>
            <person name="Klenk H.-P."/>
        </authorList>
    </citation>
    <scope>NUCLEOTIDE SEQUENCE [LARGE SCALE GENOMIC DNA]</scope>
    <source>
        <strain evidence="2 3">DSM 46661</strain>
    </source>
</reference>
<comment type="caution">
    <text evidence="2">The sequence shown here is derived from an EMBL/GenBank/DDBJ whole genome shotgun (WGS) entry which is preliminary data.</text>
</comment>
<name>A0ABR9L4E1_9PSEU</name>
<proteinExistence type="predicted"/>
<dbReference type="Proteomes" id="UP000656548">
    <property type="component" value="Unassembled WGS sequence"/>
</dbReference>
<feature type="region of interest" description="Disordered" evidence="1">
    <location>
        <begin position="1"/>
        <end position="32"/>
    </location>
</feature>
<evidence type="ECO:0000256" key="1">
    <source>
        <dbReference type="SAM" id="MobiDB-lite"/>
    </source>
</evidence>
<protein>
    <recommendedName>
        <fullName evidence="4">Helix-turn-helix domain-containing protein</fullName>
    </recommendedName>
</protein>
<organism evidence="2 3">
    <name type="scientific">Amycolatopsis roodepoortensis</name>
    <dbReference type="NCBI Taxonomy" id="700274"/>
    <lineage>
        <taxon>Bacteria</taxon>
        <taxon>Bacillati</taxon>
        <taxon>Actinomycetota</taxon>
        <taxon>Actinomycetes</taxon>
        <taxon>Pseudonocardiales</taxon>
        <taxon>Pseudonocardiaceae</taxon>
        <taxon>Amycolatopsis</taxon>
    </lineage>
</organism>
<dbReference type="EMBL" id="JADBEJ010000003">
    <property type="protein sequence ID" value="MBE1575021.1"/>
    <property type="molecule type" value="Genomic_DNA"/>
</dbReference>
<gene>
    <name evidence="2" type="ORF">H4W30_002068</name>
</gene>
<dbReference type="RefSeq" id="WP_191334925.1">
    <property type="nucleotide sequence ID" value="NZ_JADBEJ010000003.1"/>
</dbReference>
<evidence type="ECO:0008006" key="4">
    <source>
        <dbReference type="Google" id="ProtNLM"/>
    </source>
</evidence>
<evidence type="ECO:0000313" key="3">
    <source>
        <dbReference type="Proteomes" id="UP000656548"/>
    </source>
</evidence>
<evidence type="ECO:0000313" key="2">
    <source>
        <dbReference type="EMBL" id="MBE1575021.1"/>
    </source>
</evidence>
<accession>A0ABR9L4E1</accession>
<keyword evidence="3" id="KW-1185">Reference proteome</keyword>